<dbReference type="AlphaFoldDB" id="A0A0S2TAT8"/>
<dbReference type="KEGG" id="tee:Tel_03395"/>
<dbReference type="STRING" id="1748243.Tel_03395"/>
<gene>
    <name evidence="2" type="ORF">Tel_03395</name>
</gene>
<sequence>MKKQLLVTTLAGAFALSGAVYGSGDHDHSHDEEHKGMTQSGHDEKGGAHNKTDMFLKQRAVDGYQISFHVMRAKSGMEHGGSHNLMVKVEQGDKALNDVVINSKVVYPDGGADIKPLMKMGDWYMTGYDLGEQGEHQLLILFETADGAKHKSGVYYSVE</sequence>
<dbReference type="EMBL" id="CP013099">
    <property type="protein sequence ID" value="ALP52264.1"/>
    <property type="molecule type" value="Genomic_DNA"/>
</dbReference>
<feature type="compositionally biased region" description="Basic and acidic residues" evidence="1">
    <location>
        <begin position="24"/>
        <end position="49"/>
    </location>
</feature>
<protein>
    <recommendedName>
        <fullName evidence="4">YtkA-like domain-containing protein</fullName>
    </recommendedName>
</protein>
<accession>A0A0S2TAT8</accession>
<name>A0A0S2TAT8_9GAMM</name>
<evidence type="ECO:0008006" key="4">
    <source>
        <dbReference type="Google" id="ProtNLM"/>
    </source>
</evidence>
<keyword evidence="3" id="KW-1185">Reference proteome</keyword>
<evidence type="ECO:0000313" key="3">
    <source>
        <dbReference type="Proteomes" id="UP000055136"/>
    </source>
</evidence>
<feature type="region of interest" description="Disordered" evidence="1">
    <location>
        <begin position="23"/>
        <end position="49"/>
    </location>
</feature>
<reference evidence="2" key="1">
    <citation type="submission" date="2015-10" db="EMBL/GenBank/DDBJ databases">
        <title>Description of Candidatus Tenderia electrophaga gen. nov, sp. nov., an Uncultivated Electroautotroph from a Biocathode Enrichment.</title>
        <authorList>
            <person name="Eddie B.J."/>
            <person name="Malanoski A.P."/>
            <person name="Wang Z."/>
            <person name="Hall R.J."/>
            <person name="Oh S.D."/>
            <person name="Heiner C."/>
            <person name="Lin B."/>
            <person name="Strycharz-Glaven S.M."/>
        </authorList>
    </citation>
    <scope>NUCLEOTIDE SEQUENCE [LARGE SCALE GENOMIC DNA]</scope>
    <source>
        <strain evidence="2">NRL1</strain>
    </source>
</reference>
<dbReference type="Proteomes" id="UP000055136">
    <property type="component" value="Chromosome"/>
</dbReference>
<proteinExistence type="predicted"/>
<evidence type="ECO:0000256" key="1">
    <source>
        <dbReference type="SAM" id="MobiDB-lite"/>
    </source>
</evidence>
<organism evidence="2 3">
    <name type="scientific">Candidatus Tenderia electrophaga</name>
    <dbReference type="NCBI Taxonomy" id="1748243"/>
    <lineage>
        <taxon>Bacteria</taxon>
        <taxon>Pseudomonadati</taxon>
        <taxon>Pseudomonadota</taxon>
        <taxon>Gammaproteobacteria</taxon>
        <taxon>Candidatus Tenderiales</taxon>
        <taxon>Candidatus Tenderiaceae</taxon>
        <taxon>Candidatus Tenderia</taxon>
    </lineage>
</organism>
<evidence type="ECO:0000313" key="2">
    <source>
        <dbReference type="EMBL" id="ALP52264.1"/>
    </source>
</evidence>